<organism evidence="2 3">
    <name type="scientific">Riccia fluitans</name>
    <dbReference type="NCBI Taxonomy" id="41844"/>
    <lineage>
        <taxon>Eukaryota</taxon>
        <taxon>Viridiplantae</taxon>
        <taxon>Streptophyta</taxon>
        <taxon>Embryophyta</taxon>
        <taxon>Marchantiophyta</taxon>
        <taxon>Marchantiopsida</taxon>
        <taxon>Marchantiidae</taxon>
        <taxon>Marchantiales</taxon>
        <taxon>Ricciaceae</taxon>
        <taxon>Riccia</taxon>
    </lineage>
</organism>
<name>A0ABD1ZKG4_9MARC</name>
<sequence>MKFTGDPRRYTVNVGNYPNRTEKIFARKLTEQKNGVSRIAMLDSNWQNRLKARRVDGGTIGCDRPRPPPRRKQQRRNSASVKVSPFQTV</sequence>
<dbReference type="EMBL" id="JBHFFA010000001">
    <property type="protein sequence ID" value="KAL2651577.1"/>
    <property type="molecule type" value="Genomic_DNA"/>
</dbReference>
<accession>A0ABD1ZKG4</accession>
<dbReference type="AlphaFoldDB" id="A0ABD1ZKG4"/>
<feature type="region of interest" description="Disordered" evidence="1">
    <location>
        <begin position="55"/>
        <end position="89"/>
    </location>
</feature>
<dbReference type="Proteomes" id="UP001605036">
    <property type="component" value="Unassembled WGS sequence"/>
</dbReference>
<evidence type="ECO:0000313" key="3">
    <source>
        <dbReference type="Proteomes" id="UP001605036"/>
    </source>
</evidence>
<comment type="caution">
    <text evidence="2">The sequence shown here is derived from an EMBL/GenBank/DDBJ whole genome shotgun (WGS) entry which is preliminary data.</text>
</comment>
<feature type="compositionally biased region" description="Polar residues" evidence="1">
    <location>
        <begin position="77"/>
        <end position="89"/>
    </location>
</feature>
<evidence type="ECO:0000256" key="1">
    <source>
        <dbReference type="SAM" id="MobiDB-lite"/>
    </source>
</evidence>
<reference evidence="2 3" key="1">
    <citation type="submission" date="2024-09" db="EMBL/GenBank/DDBJ databases">
        <title>Chromosome-scale assembly of Riccia fluitans.</title>
        <authorList>
            <person name="Paukszto L."/>
            <person name="Sawicki J."/>
            <person name="Karawczyk K."/>
            <person name="Piernik-Szablinska J."/>
            <person name="Szczecinska M."/>
            <person name="Mazdziarz M."/>
        </authorList>
    </citation>
    <scope>NUCLEOTIDE SEQUENCE [LARGE SCALE GENOMIC DNA]</scope>
    <source>
        <strain evidence="2">Rf_01</strain>
        <tissue evidence="2">Aerial parts of the thallus</tissue>
    </source>
</reference>
<keyword evidence="3" id="KW-1185">Reference proteome</keyword>
<proteinExistence type="predicted"/>
<evidence type="ECO:0000313" key="2">
    <source>
        <dbReference type="EMBL" id="KAL2651577.1"/>
    </source>
</evidence>
<protein>
    <submittedName>
        <fullName evidence="2">Uncharacterized protein</fullName>
    </submittedName>
</protein>
<gene>
    <name evidence="2" type="ORF">R1flu_019705</name>
</gene>